<keyword evidence="8" id="KW-0547">Nucleotide-binding</keyword>
<keyword evidence="10" id="KW-0694">RNA-binding</keyword>
<keyword evidence="15" id="KW-0489">Methyltransferase</keyword>
<evidence type="ECO:0000256" key="8">
    <source>
        <dbReference type="ARBA" id="ARBA00022741"/>
    </source>
</evidence>
<dbReference type="VEuPathDB" id="FungiDB:SPPG_01502"/>
<dbReference type="eggNOG" id="KOG2805">
    <property type="taxonomic scope" value="Eukaryota"/>
</dbReference>
<dbReference type="Pfam" id="PF20258">
    <property type="entry name" value="tRNA_Me_trans_C"/>
    <property type="match status" value="1"/>
</dbReference>
<dbReference type="SUPFAM" id="SSF52402">
    <property type="entry name" value="Adenine nucleotide alpha hydrolases-like"/>
    <property type="match status" value="1"/>
</dbReference>
<dbReference type="FunFam" id="2.30.30.280:FF:000001">
    <property type="entry name" value="tRNA-specific 2-thiouridylase MnmA"/>
    <property type="match status" value="1"/>
</dbReference>
<dbReference type="InterPro" id="IPR014729">
    <property type="entry name" value="Rossmann-like_a/b/a_fold"/>
</dbReference>
<sequence length="470" mass="53135">MRSHVFGLQQSYLPICLHRLSMLLPSESLLAYLRTSVNTAFTSCRINRRSQKCRHSHGLPPHGIRRKRVILGMSGGVDSSVSAYMLLKEGYEVEGVYMRNWDERDENGVCPSEEDWKDVLRVCDKLGIKSHRVDFSKEYWINVFDAFLENLAMGRTPNPDIACNREIKFGSFFDRFIRRENSGEIKLGTTALESVGNDQCAQSRSLEKSIKADADLIATGHYARLHHLPDGRALLLRAIDKTKDQTYYLSTVPSTALQRTLFPIGAYLKSTVKRIAAEAGLHTAVKRESMGICFVGKRNFGDFIDDYLVQPHGAFVSVDGEVKGEHRGISRYTIGQRARIPGEVEKWYVAEKDPKRNIIYIASGRSHPALCRRSLGVKNWHWVSGEEPVELYSQGSIRFAVKYRYRMDPVPCMMQRSEESQGGYDITLDEPQNGLAMGQHVVAYVGDICLGGGTIERLGKWMYDKELPAI</sequence>
<dbReference type="PANTHER" id="PTHR11933">
    <property type="entry name" value="TRNA 5-METHYLAMINOMETHYL-2-THIOURIDYLATE -METHYLTRANSFERASE"/>
    <property type="match status" value="1"/>
</dbReference>
<evidence type="ECO:0000256" key="9">
    <source>
        <dbReference type="ARBA" id="ARBA00022840"/>
    </source>
</evidence>
<organism evidence="15 16">
    <name type="scientific">Spizellomyces punctatus (strain DAOM BR117)</name>
    <dbReference type="NCBI Taxonomy" id="645134"/>
    <lineage>
        <taxon>Eukaryota</taxon>
        <taxon>Fungi</taxon>
        <taxon>Fungi incertae sedis</taxon>
        <taxon>Chytridiomycota</taxon>
        <taxon>Chytridiomycota incertae sedis</taxon>
        <taxon>Chytridiomycetes</taxon>
        <taxon>Spizellomycetales</taxon>
        <taxon>Spizellomycetaceae</taxon>
        <taxon>Spizellomyces</taxon>
    </lineage>
</organism>
<protein>
    <recommendedName>
        <fullName evidence="4">tRNA-5-taurinomethyluridine 2-sulfurtransferase</fullName>
        <ecNumber evidence="4">2.8.1.14</ecNumber>
    </recommendedName>
</protein>
<dbReference type="Gene3D" id="3.40.50.620">
    <property type="entry name" value="HUPs"/>
    <property type="match status" value="1"/>
</dbReference>
<dbReference type="EC" id="2.8.1.14" evidence="4"/>
<comment type="subcellular location">
    <subcellularLocation>
        <location evidence="2">Mitochondrion</location>
    </subcellularLocation>
</comment>
<feature type="domain" description="tRNA-specific 2-thiouridylase MnmA-like C-terminal" evidence="13">
    <location>
        <begin position="373"/>
        <end position="455"/>
    </location>
</feature>
<name>A0A0L0HSF7_SPIPD</name>
<dbReference type="InterPro" id="IPR023382">
    <property type="entry name" value="MnmA-like_central_sf"/>
</dbReference>
<dbReference type="GO" id="GO:0008168">
    <property type="term" value="F:methyltransferase activity"/>
    <property type="evidence" value="ECO:0007669"/>
    <property type="project" value="UniProtKB-KW"/>
</dbReference>
<dbReference type="InterPro" id="IPR004506">
    <property type="entry name" value="MnmA-like"/>
</dbReference>
<accession>A0A0L0HSF7</accession>
<evidence type="ECO:0000256" key="11">
    <source>
        <dbReference type="ARBA" id="ARBA00023157"/>
    </source>
</evidence>
<reference evidence="15 16" key="1">
    <citation type="submission" date="2009-08" db="EMBL/GenBank/DDBJ databases">
        <title>The Genome Sequence of Spizellomyces punctatus strain DAOM BR117.</title>
        <authorList>
            <consortium name="The Broad Institute Genome Sequencing Platform"/>
            <person name="Russ C."/>
            <person name="Cuomo C."/>
            <person name="Shea T."/>
            <person name="Young S.K."/>
            <person name="Zeng Q."/>
            <person name="Koehrsen M."/>
            <person name="Haas B."/>
            <person name="Borodovsky M."/>
            <person name="Guigo R."/>
            <person name="Alvarado L."/>
            <person name="Berlin A."/>
            <person name="Bochicchio J."/>
            <person name="Borenstein D."/>
            <person name="Chapman S."/>
            <person name="Chen Z."/>
            <person name="Engels R."/>
            <person name="Freedman E."/>
            <person name="Gellesch M."/>
            <person name="Goldberg J."/>
            <person name="Griggs A."/>
            <person name="Gujja S."/>
            <person name="Heiman D."/>
            <person name="Hepburn T."/>
            <person name="Howarth C."/>
            <person name="Jen D."/>
            <person name="Larson L."/>
            <person name="Lewis B."/>
            <person name="Mehta T."/>
            <person name="Park D."/>
            <person name="Pearson M."/>
            <person name="Roberts A."/>
            <person name="Saif S."/>
            <person name="Shenoy N."/>
            <person name="Sisk P."/>
            <person name="Stolte C."/>
            <person name="Sykes S."/>
            <person name="Thomson T."/>
            <person name="Walk T."/>
            <person name="White J."/>
            <person name="Yandava C."/>
            <person name="Burger G."/>
            <person name="Gray M.W."/>
            <person name="Holland P.W.H."/>
            <person name="King N."/>
            <person name="Lang F.B.F."/>
            <person name="Roger A.J."/>
            <person name="Ruiz-Trillo I."/>
            <person name="Lander E."/>
            <person name="Nusbaum C."/>
        </authorList>
    </citation>
    <scope>NUCLEOTIDE SEQUENCE [LARGE SCALE GENOMIC DNA]</scope>
    <source>
        <strain evidence="15 16">DAOM BR117</strain>
    </source>
</reference>
<dbReference type="STRING" id="645134.A0A0L0HSF7"/>
<keyword evidence="6 15" id="KW-0808">Transferase</keyword>
<evidence type="ECO:0000256" key="4">
    <source>
        <dbReference type="ARBA" id="ARBA00011953"/>
    </source>
</evidence>
<evidence type="ECO:0000256" key="1">
    <source>
        <dbReference type="ARBA" id="ARBA00003986"/>
    </source>
</evidence>
<evidence type="ECO:0000313" key="15">
    <source>
        <dbReference type="EMBL" id="KND04058.1"/>
    </source>
</evidence>
<keyword evidence="9" id="KW-0067">ATP-binding</keyword>
<comment type="catalytic activity">
    <reaction evidence="12">
        <text>5-taurinomethyluridine(34) in tRNA + S-sulfanyl-L-cysteinyl-[protein] + AH2 + ATP = 5-taurinomethyl-2-thiouridine(34) in tRNA + L-cysteinyl-[protein] + A + AMP + diphosphate + H(+)</text>
        <dbReference type="Rhea" id="RHEA:47040"/>
        <dbReference type="Rhea" id="RHEA-COMP:10131"/>
        <dbReference type="Rhea" id="RHEA-COMP:11726"/>
        <dbReference type="Rhea" id="RHEA-COMP:11732"/>
        <dbReference type="Rhea" id="RHEA-COMP:11733"/>
        <dbReference type="ChEBI" id="CHEBI:13193"/>
        <dbReference type="ChEBI" id="CHEBI:15378"/>
        <dbReference type="ChEBI" id="CHEBI:17499"/>
        <dbReference type="ChEBI" id="CHEBI:29950"/>
        <dbReference type="ChEBI" id="CHEBI:30616"/>
        <dbReference type="ChEBI" id="CHEBI:33019"/>
        <dbReference type="ChEBI" id="CHEBI:61963"/>
        <dbReference type="ChEBI" id="CHEBI:87171"/>
        <dbReference type="ChEBI" id="CHEBI:87172"/>
        <dbReference type="ChEBI" id="CHEBI:456215"/>
        <dbReference type="EC" id="2.8.1.14"/>
    </reaction>
</comment>
<comment type="similarity">
    <text evidence="3">Belongs to the MnmA/TRMU family.</text>
</comment>
<evidence type="ECO:0000259" key="14">
    <source>
        <dbReference type="Pfam" id="PF20259"/>
    </source>
</evidence>
<dbReference type="Proteomes" id="UP000053201">
    <property type="component" value="Unassembled WGS sequence"/>
</dbReference>
<dbReference type="OrthoDB" id="3685at2759"/>
<dbReference type="HAMAP" id="MF_00144">
    <property type="entry name" value="tRNA_thiouridyl_MnmA"/>
    <property type="match status" value="1"/>
</dbReference>
<keyword evidence="16" id="KW-1185">Reference proteome</keyword>
<dbReference type="FunCoup" id="A0A0L0HSF7">
    <property type="interactions" value="351"/>
</dbReference>
<dbReference type="InParanoid" id="A0A0L0HSF7"/>
<proteinExistence type="inferred from homology"/>
<dbReference type="GO" id="GO:0032259">
    <property type="term" value="P:methylation"/>
    <property type="evidence" value="ECO:0007669"/>
    <property type="project" value="UniProtKB-KW"/>
</dbReference>
<dbReference type="RefSeq" id="XP_016612097.1">
    <property type="nucleotide sequence ID" value="XM_016749818.1"/>
</dbReference>
<evidence type="ECO:0000256" key="3">
    <source>
        <dbReference type="ARBA" id="ARBA00006191"/>
    </source>
</evidence>
<dbReference type="Pfam" id="PF20259">
    <property type="entry name" value="tRNA_Me_trans_M"/>
    <property type="match status" value="1"/>
</dbReference>
<comment type="function">
    <text evidence="1">Catalyzes the 2-thiolation of uridine at the wobble position (U34) of mitochondrial tRNA(Lys), tRNA(Glu) and tRNA(Gln). Required for the formation of 5-taurinomethyl-2-thiouridine (tm5s2U) of mitochondrial tRNA(Lys), tRNA(Glu), and tRNA(Gln) at the wobble position. ATP is required to activate the C2 atom of the wobble base.</text>
</comment>
<dbReference type="GO" id="GO:0005524">
    <property type="term" value="F:ATP binding"/>
    <property type="evidence" value="ECO:0007669"/>
    <property type="project" value="UniProtKB-KW"/>
</dbReference>
<evidence type="ECO:0000313" key="16">
    <source>
        <dbReference type="Proteomes" id="UP000053201"/>
    </source>
</evidence>
<keyword evidence="7" id="KW-0819">tRNA processing</keyword>
<dbReference type="GO" id="GO:0005739">
    <property type="term" value="C:mitochondrion"/>
    <property type="evidence" value="ECO:0007669"/>
    <property type="project" value="UniProtKB-SubCell"/>
</dbReference>
<keyword evidence="5" id="KW-0820">tRNA-binding</keyword>
<dbReference type="PANTHER" id="PTHR11933:SF5">
    <property type="entry name" value="MITOCHONDRIAL TRNA-SPECIFIC 2-THIOURIDYLASE 1"/>
    <property type="match status" value="1"/>
</dbReference>
<dbReference type="OMA" id="PFYVWDL"/>
<evidence type="ECO:0000256" key="12">
    <source>
        <dbReference type="ARBA" id="ARBA00049564"/>
    </source>
</evidence>
<dbReference type="GO" id="GO:0016783">
    <property type="term" value="F:sulfurtransferase activity"/>
    <property type="evidence" value="ECO:0007669"/>
    <property type="project" value="InterPro"/>
</dbReference>
<gene>
    <name evidence="15" type="ORF">SPPG_01502</name>
</gene>
<dbReference type="Gene3D" id="2.30.30.280">
    <property type="entry name" value="Adenine nucleotide alpha hydrolases-like domains"/>
    <property type="match status" value="1"/>
</dbReference>
<evidence type="ECO:0000256" key="2">
    <source>
        <dbReference type="ARBA" id="ARBA00004173"/>
    </source>
</evidence>
<dbReference type="GO" id="GO:0000049">
    <property type="term" value="F:tRNA binding"/>
    <property type="evidence" value="ECO:0007669"/>
    <property type="project" value="UniProtKB-KW"/>
</dbReference>
<dbReference type="CDD" id="cd01998">
    <property type="entry name" value="MnmA_TRMU-like"/>
    <property type="match status" value="1"/>
</dbReference>
<dbReference type="GeneID" id="27685160"/>
<keyword evidence="11" id="KW-1015">Disulfide bond</keyword>
<dbReference type="AlphaFoldDB" id="A0A0L0HSF7"/>
<evidence type="ECO:0000256" key="6">
    <source>
        <dbReference type="ARBA" id="ARBA00022679"/>
    </source>
</evidence>
<evidence type="ECO:0000256" key="5">
    <source>
        <dbReference type="ARBA" id="ARBA00022555"/>
    </source>
</evidence>
<evidence type="ECO:0000259" key="13">
    <source>
        <dbReference type="Pfam" id="PF20258"/>
    </source>
</evidence>
<dbReference type="EMBL" id="KQ257451">
    <property type="protein sequence ID" value="KND04058.1"/>
    <property type="molecule type" value="Genomic_DNA"/>
</dbReference>
<dbReference type="FunFam" id="3.40.50.620:FF:000104">
    <property type="entry name" value="Mitochondrial tRNA-specific 2-thiouridylase 1"/>
    <property type="match status" value="1"/>
</dbReference>
<dbReference type="InterPro" id="IPR046884">
    <property type="entry name" value="MnmA-like_central"/>
</dbReference>
<dbReference type="Gene3D" id="2.40.30.10">
    <property type="entry name" value="Translation factors"/>
    <property type="match status" value="1"/>
</dbReference>
<feature type="domain" description="tRNA-specific 2-thiouridylase MnmA-like central" evidence="14">
    <location>
        <begin position="302"/>
        <end position="362"/>
    </location>
</feature>
<evidence type="ECO:0000256" key="10">
    <source>
        <dbReference type="ARBA" id="ARBA00022884"/>
    </source>
</evidence>
<dbReference type="InterPro" id="IPR046885">
    <property type="entry name" value="MnmA-like_C"/>
</dbReference>
<evidence type="ECO:0000256" key="7">
    <source>
        <dbReference type="ARBA" id="ARBA00022694"/>
    </source>
</evidence>
<dbReference type="Pfam" id="PF03054">
    <property type="entry name" value="tRNA_Me_trans"/>
    <property type="match status" value="2"/>
</dbReference>
<dbReference type="GO" id="GO:0002143">
    <property type="term" value="P:tRNA wobble position uridine thiolation"/>
    <property type="evidence" value="ECO:0007669"/>
    <property type="project" value="TreeGrafter"/>
</dbReference>